<dbReference type="Pfam" id="PF10192">
    <property type="entry name" value="GPR180-TMEM145_TM"/>
    <property type="match status" value="1"/>
</dbReference>
<keyword evidence="4 7" id="KW-0472">Membrane</keyword>
<dbReference type="PANTHER" id="PTHR23252:SF24">
    <property type="entry name" value="TRANSMEMBRANE PROTEIN 145"/>
    <property type="match status" value="1"/>
</dbReference>
<feature type="transmembrane region" description="Helical" evidence="7">
    <location>
        <begin position="371"/>
        <end position="391"/>
    </location>
</feature>
<feature type="transmembrane region" description="Helical" evidence="7">
    <location>
        <begin position="269"/>
        <end position="289"/>
    </location>
</feature>
<feature type="transmembrane region" description="Helical" evidence="7">
    <location>
        <begin position="475"/>
        <end position="494"/>
    </location>
</feature>
<dbReference type="InterPro" id="IPR047831">
    <property type="entry name" value="GPR180/TMEM145"/>
</dbReference>
<comment type="subcellular location">
    <subcellularLocation>
        <location evidence="1">Membrane</location>
        <topology evidence="1">Multi-pass membrane protein</topology>
    </subcellularLocation>
</comment>
<dbReference type="GO" id="GO:0019236">
    <property type="term" value="P:response to pheromone"/>
    <property type="evidence" value="ECO:0007669"/>
    <property type="project" value="InterPro"/>
</dbReference>
<dbReference type="Pfam" id="PF21892">
    <property type="entry name" value="TMEM145_N"/>
    <property type="match status" value="2"/>
</dbReference>
<evidence type="ECO:0000259" key="8">
    <source>
        <dbReference type="Pfam" id="PF10192"/>
    </source>
</evidence>
<dbReference type="AlphaFoldDB" id="A0AAE1KAQ5"/>
<gene>
    <name evidence="10" type="ORF">Pcinc_026206</name>
</gene>
<proteinExistence type="predicted"/>
<evidence type="ECO:0000256" key="6">
    <source>
        <dbReference type="SAM" id="MobiDB-lite"/>
    </source>
</evidence>
<feature type="compositionally biased region" description="Polar residues" evidence="6">
    <location>
        <begin position="593"/>
        <end position="610"/>
    </location>
</feature>
<evidence type="ECO:0000256" key="2">
    <source>
        <dbReference type="ARBA" id="ARBA00022692"/>
    </source>
</evidence>
<evidence type="ECO:0008006" key="12">
    <source>
        <dbReference type="Google" id="ProtNLM"/>
    </source>
</evidence>
<reference evidence="10" key="1">
    <citation type="submission" date="2023-10" db="EMBL/GenBank/DDBJ databases">
        <title>Genome assemblies of two species of porcelain crab, Petrolisthes cinctipes and Petrolisthes manimaculis (Anomura: Porcellanidae).</title>
        <authorList>
            <person name="Angst P."/>
        </authorList>
    </citation>
    <scope>NUCLEOTIDE SEQUENCE</scope>
    <source>
        <strain evidence="10">PB745_01</strain>
        <tissue evidence="10">Gill</tissue>
    </source>
</reference>
<feature type="domain" description="GPR180/TMEM145 transmembrane" evidence="8">
    <location>
        <begin position="281"/>
        <end position="491"/>
    </location>
</feature>
<evidence type="ECO:0000259" key="9">
    <source>
        <dbReference type="Pfam" id="PF21892"/>
    </source>
</evidence>
<feature type="transmembrane region" description="Helical" evidence="7">
    <location>
        <begin position="439"/>
        <end position="463"/>
    </location>
</feature>
<evidence type="ECO:0000256" key="1">
    <source>
        <dbReference type="ARBA" id="ARBA00004141"/>
    </source>
</evidence>
<name>A0AAE1KAQ5_PETCI</name>
<dbReference type="GO" id="GO:0007186">
    <property type="term" value="P:G protein-coupled receptor signaling pathway"/>
    <property type="evidence" value="ECO:0007669"/>
    <property type="project" value="InterPro"/>
</dbReference>
<dbReference type="PANTHER" id="PTHR23252">
    <property type="entry name" value="INTIMAL THICKNESS RECEPTOR-RELATED"/>
    <property type="match status" value="1"/>
</dbReference>
<protein>
    <recommendedName>
        <fullName evidence="12">Intimal thickness related receptor IRP domain-containing protein</fullName>
    </recommendedName>
</protein>
<feature type="domain" description="GPR180-like N-terminal" evidence="9">
    <location>
        <begin position="91"/>
        <end position="153"/>
    </location>
</feature>
<keyword evidence="3 7" id="KW-1133">Transmembrane helix</keyword>
<sequence>MSSVAVKSDVLVTSGDDECLKVEGQMCVPGPYQKMLYEVNGGHRISHEGGGRGDCGVERRARSPGGTWMWACWVTAALFLLTVNGAEAKSVSGFLKTSEKWAFLTRFCFLSHDGTFSFEVEYNISYATQKILLYYDSETQWPAVYKSSKTISPNNQSKTKPNSCCPSIQSCEEKEAVMKRGNNQIINLTLASVNTECEVVRLPGDHAYYHCKGSRTFRSARERWWFIAISNCQSTKGLELRYRLVMTNGYSYWYKHFSADEFYILRTDLTALALQTGILFLSLLSSAELKSRQLLHTTYRLYMAAVVTQLLGLVFLSLHYARYGFNGIGIPFSKLLGRLLHSTSTILMVLLLLLMGKGFNITRGRLRQTSAIRLTAFMCVYISVYAILFVIEQQMFDPGEVLYLYESPAGYGLITLRMLAWVMFLYACFFTLKHYPEKFLFYIPFFIFYSVWFIAGNVVIITGNLVVDKWVREKVVNGVDLSITLLGHAFFLFLTRPSAANKNFPYHVRTTQIMALEVSTTGVVGNNCIDAFSAHPYAPDITLPTPLHHQQQQEPRNYASSDLFLVSGAVEMRPLPAPKSIVKEDTSFPHHSPGNTHTVFTSSAAPSLPQ</sequence>
<keyword evidence="5" id="KW-0325">Glycoprotein</keyword>
<evidence type="ECO:0000256" key="7">
    <source>
        <dbReference type="SAM" id="Phobius"/>
    </source>
</evidence>
<evidence type="ECO:0000256" key="4">
    <source>
        <dbReference type="ARBA" id="ARBA00023136"/>
    </source>
</evidence>
<feature type="transmembrane region" description="Helical" evidence="7">
    <location>
        <begin position="411"/>
        <end position="432"/>
    </location>
</feature>
<feature type="transmembrane region" description="Helical" evidence="7">
    <location>
        <begin position="340"/>
        <end position="359"/>
    </location>
</feature>
<dbReference type="EMBL" id="JAWQEG010003020">
    <property type="protein sequence ID" value="KAK3868402.1"/>
    <property type="molecule type" value="Genomic_DNA"/>
</dbReference>
<evidence type="ECO:0000313" key="10">
    <source>
        <dbReference type="EMBL" id="KAK3868402.1"/>
    </source>
</evidence>
<evidence type="ECO:0000256" key="3">
    <source>
        <dbReference type="ARBA" id="ARBA00022989"/>
    </source>
</evidence>
<organism evidence="10 11">
    <name type="scientific">Petrolisthes cinctipes</name>
    <name type="common">Flat porcelain crab</name>
    <dbReference type="NCBI Taxonomy" id="88211"/>
    <lineage>
        <taxon>Eukaryota</taxon>
        <taxon>Metazoa</taxon>
        <taxon>Ecdysozoa</taxon>
        <taxon>Arthropoda</taxon>
        <taxon>Crustacea</taxon>
        <taxon>Multicrustacea</taxon>
        <taxon>Malacostraca</taxon>
        <taxon>Eumalacostraca</taxon>
        <taxon>Eucarida</taxon>
        <taxon>Decapoda</taxon>
        <taxon>Pleocyemata</taxon>
        <taxon>Anomura</taxon>
        <taxon>Galatheoidea</taxon>
        <taxon>Porcellanidae</taxon>
        <taxon>Petrolisthes</taxon>
    </lineage>
</organism>
<feature type="region of interest" description="Disordered" evidence="6">
    <location>
        <begin position="583"/>
        <end position="610"/>
    </location>
</feature>
<dbReference type="Proteomes" id="UP001286313">
    <property type="component" value="Unassembled WGS sequence"/>
</dbReference>
<evidence type="ECO:0000313" key="11">
    <source>
        <dbReference type="Proteomes" id="UP001286313"/>
    </source>
</evidence>
<feature type="domain" description="GPR180-like N-terminal" evidence="9">
    <location>
        <begin position="166"/>
        <end position="242"/>
    </location>
</feature>
<comment type="caution">
    <text evidence="10">The sequence shown here is derived from an EMBL/GenBank/DDBJ whole genome shotgun (WGS) entry which is preliminary data.</text>
</comment>
<accession>A0AAE1KAQ5</accession>
<keyword evidence="11" id="KW-1185">Reference proteome</keyword>
<evidence type="ECO:0000256" key="5">
    <source>
        <dbReference type="ARBA" id="ARBA00023180"/>
    </source>
</evidence>
<keyword evidence="2 7" id="KW-0812">Transmembrane</keyword>
<dbReference type="InterPro" id="IPR053880">
    <property type="entry name" value="GPR180-like_N"/>
</dbReference>
<dbReference type="GO" id="GO:0016020">
    <property type="term" value="C:membrane"/>
    <property type="evidence" value="ECO:0007669"/>
    <property type="project" value="UniProtKB-SubCell"/>
</dbReference>
<feature type="transmembrane region" description="Helical" evidence="7">
    <location>
        <begin position="301"/>
        <end position="320"/>
    </location>
</feature>
<dbReference type="InterPro" id="IPR019336">
    <property type="entry name" value="GPR180/TMEM145_TM"/>
</dbReference>